<protein>
    <recommendedName>
        <fullName evidence="5">ATP-dependent RNA helicase</fullName>
        <ecNumber evidence="5">3.6.4.13</ecNumber>
    </recommendedName>
</protein>
<dbReference type="PANTHER" id="PTHR24031">
    <property type="entry name" value="RNA HELICASE"/>
    <property type="match status" value="1"/>
</dbReference>
<comment type="similarity">
    <text evidence="5">Belongs to the DEAD box helicase family.</text>
</comment>
<dbReference type="Proteomes" id="UP000887563">
    <property type="component" value="Unplaced"/>
</dbReference>
<evidence type="ECO:0000313" key="9">
    <source>
        <dbReference type="WBParaSite" id="Minc3s00231g08159"/>
    </source>
</evidence>
<dbReference type="PROSITE" id="PS51194">
    <property type="entry name" value="HELICASE_CTER"/>
    <property type="match status" value="1"/>
</dbReference>
<proteinExistence type="inferred from homology"/>
<evidence type="ECO:0000313" key="8">
    <source>
        <dbReference type="Proteomes" id="UP000887563"/>
    </source>
</evidence>
<keyword evidence="8" id="KW-1185">Reference proteome</keyword>
<evidence type="ECO:0000256" key="2">
    <source>
        <dbReference type="ARBA" id="ARBA00022801"/>
    </source>
</evidence>
<comment type="domain">
    <text evidence="5">The Q motif is unique to and characteristic of the DEAD box family of RNA helicases and controls ATP binding and hydrolysis.</text>
</comment>
<keyword evidence="2 5" id="KW-0378">Hydrolase</keyword>
<organism evidence="8 9">
    <name type="scientific">Meloidogyne incognita</name>
    <name type="common">Southern root-knot nematode worm</name>
    <name type="synonym">Oxyuris incognita</name>
    <dbReference type="NCBI Taxonomy" id="6306"/>
    <lineage>
        <taxon>Eukaryota</taxon>
        <taxon>Metazoa</taxon>
        <taxon>Ecdysozoa</taxon>
        <taxon>Nematoda</taxon>
        <taxon>Chromadorea</taxon>
        <taxon>Rhabditida</taxon>
        <taxon>Tylenchina</taxon>
        <taxon>Tylenchomorpha</taxon>
        <taxon>Tylenchoidea</taxon>
        <taxon>Meloidogynidae</taxon>
        <taxon>Meloidogyninae</taxon>
        <taxon>Meloidogyne</taxon>
        <taxon>Meloidogyne incognita group</taxon>
    </lineage>
</organism>
<dbReference type="Gene3D" id="3.40.50.300">
    <property type="entry name" value="P-loop containing nucleotide triphosphate hydrolases"/>
    <property type="match status" value="1"/>
</dbReference>
<dbReference type="InterPro" id="IPR001650">
    <property type="entry name" value="Helicase_C-like"/>
</dbReference>
<evidence type="ECO:0000259" key="7">
    <source>
        <dbReference type="PROSITE" id="PS51194"/>
    </source>
</evidence>
<keyword evidence="3 5" id="KW-0067">ATP-binding</keyword>
<dbReference type="WBParaSite" id="Minc3s00231g08159">
    <property type="protein sequence ID" value="Minc3s00231g08159"/>
    <property type="gene ID" value="Minc3s00231g08159"/>
</dbReference>
<feature type="domain" description="Helicase C-terminal" evidence="7">
    <location>
        <begin position="1"/>
        <end position="80"/>
    </location>
</feature>
<evidence type="ECO:0000256" key="4">
    <source>
        <dbReference type="ARBA" id="ARBA00022884"/>
    </source>
</evidence>
<sequence>MNFPNVDHVINYDLPTPENLVQYIHAVGRTGRAGNAGLATSFFDPFGPDSLLAKSLIVSSQCSLFLNFFEILLGTNRELLNSVSSINILILTRKLVWNVSQQLVDDMDFTKDTSECSSSVGKSFSQDSINARILFKACRDAESKSLISITETSSSKSFDNQVDEQEIQKQLKFLNAYLDSSDINLVCQQDRRHFSLQNEIVSITSDSKFEAIKTQIVDTESQMNTRMERGYNELRRLVMKRIDAITLKQSTFISEISKRIDILEQQTKKIVKENEQANRESSACFECLLVKMSNFEKELSDIRSILGIEHKINSLSIDIVDKNKSDDEFEDDKENNI</sequence>
<dbReference type="SUPFAM" id="SSF52540">
    <property type="entry name" value="P-loop containing nucleoside triphosphate hydrolases"/>
    <property type="match status" value="1"/>
</dbReference>
<comment type="function">
    <text evidence="5">RNA helicase.</text>
</comment>
<keyword evidence="4 5" id="KW-0694">RNA-binding</keyword>
<reference evidence="9" key="1">
    <citation type="submission" date="2022-11" db="UniProtKB">
        <authorList>
            <consortium name="WormBaseParasite"/>
        </authorList>
    </citation>
    <scope>IDENTIFICATION</scope>
</reference>
<evidence type="ECO:0000256" key="6">
    <source>
        <dbReference type="SAM" id="Coils"/>
    </source>
</evidence>
<dbReference type="GO" id="GO:0003724">
    <property type="term" value="F:RNA helicase activity"/>
    <property type="evidence" value="ECO:0007669"/>
    <property type="project" value="UniProtKB-EC"/>
</dbReference>
<keyword evidence="5" id="KW-0347">Helicase</keyword>
<name>A0A914L2X4_MELIC</name>
<dbReference type="GO" id="GO:0005524">
    <property type="term" value="F:ATP binding"/>
    <property type="evidence" value="ECO:0007669"/>
    <property type="project" value="UniProtKB-UniRule"/>
</dbReference>
<dbReference type="EC" id="3.6.4.13" evidence="5"/>
<keyword evidence="1 5" id="KW-0547">Nucleotide-binding</keyword>
<evidence type="ECO:0000256" key="1">
    <source>
        <dbReference type="ARBA" id="ARBA00022741"/>
    </source>
</evidence>
<dbReference type="GO" id="GO:0016787">
    <property type="term" value="F:hydrolase activity"/>
    <property type="evidence" value="ECO:0007669"/>
    <property type="project" value="UniProtKB-KW"/>
</dbReference>
<comment type="catalytic activity">
    <reaction evidence="5">
        <text>ATP + H2O = ADP + phosphate + H(+)</text>
        <dbReference type="Rhea" id="RHEA:13065"/>
        <dbReference type="ChEBI" id="CHEBI:15377"/>
        <dbReference type="ChEBI" id="CHEBI:15378"/>
        <dbReference type="ChEBI" id="CHEBI:30616"/>
        <dbReference type="ChEBI" id="CHEBI:43474"/>
        <dbReference type="ChEBI" id="CHEBI:456216"/>
        <dbReference type="EC" id="3.6.4.13"/>
    </reaction>
</comment>
<evidence type="ECO:0000256" key="3">
    <source>
        <dbReference type="ARBA" id="ARBA00022840"/>
    </source>
</evidence>
<dbReference type="InterPro" id="IPR027417">
    <property type="entry name" value="P-loop_NTPase"/>
</dbReference>
<feature type="coiled-coil region" evidence="6">
    <location>
        <begin position="253"/>
        <end position="280"/>
    </location>
</feature>
<accession>A0A914L2X4</accession>
<dbReference type="AlphaFoldDB" id="A0A914L2X4"/>
<keyword evidence="6" id="KW-0175">Coiled coil</keyword>
<dbReference type="GO" id="GO:0003723">
    <property type="term" value="F:RNA binding"/>
    <property type="evidence" value="ECO:0007669"/>
    <property type="project" value="UniProtKB-UniRule"/>
</dbReference>
<dbReference type="Pfam" id="PF00271">
    <property type="entry name" value="Helicase_C"/>
    <property type="match status" value="1"/>
</dbReference>
<evidence type="ECO:0000256" key="5">
    <source>
        <dbReference type="RuleBase" id="RU365068"/>
    </source>
</evidence>